<feature type="domain" description="Polymerase nucleotidyl transferase" evidence="1">
    <location>
        <begin position="92"/>
        <end position="153"/>
    </location>
</feature>
<dbReference type="AlphaFoldDB" id="A0A914Z3G1"/>
<dbReference type="Pfam" id="PF01909">
    <property type="entry name" value="NTP_transf_2"/>
    <property type="match status" value="1"/>
</dbReference>
<dbReference type="InterPro" id="IPR002934">
    <property type="entry name" value="Polymerase_NTP_transf_dom"/>
</dbReference>
<protein>
    <submittedName>
        <fullName evidence="3">Polymerase nucleotidyl transferase domain-containing protein</fullName>
    </submittedName>
</protein>
<accession>A0A914Z3G1</accession>
<organism evidence="2 3">
    <name type="scientific">Panagrolaimus superbus</name>
    <dbReference type="NCBI Taxonomy" id="310955"/>
    <lineage>
        <taxon>Eukaryota</taxon>
        <taxon>Metazoa</taxon>
        <taxon>Ecdysozoa</taxon>
        <taxon>Nematoda</taxon>
        <taxon>Chromadorea</taxon>
        <taxon>Rhabditida</taxon>
        <taxon>Tylenchina</taxon>
        <taxon>Panagrolaimomorpha</taxon>
        <taxon>Panagrolaimoidea</taxon>
        <taxon>Panagrolaimidae</taxon>
        <taxon>Panagrolaimus</taxon>
    </lineage>
</organism>
<dbReference type="Gene3D" id="3.30.460.10">
    <property type="entry name" value="Beta Polymerase, domain 2"/>
    <property type="match status" value="1"/>
</dbReference>
<evidence type="ECO:0000313" key="3">
    <source>
        <dbReference type="WBParaSite" id="PSU_v2.g6898.t1"/>
    </source>
</evidence>
<name>A0A914Z3G1_9BILA</name>
<proteinExistence type="predicted"/>
<evidence type="ECO:0000259" key="1">
    <source>
        <dbReference type="Pfam" id="PF01909"/>
    </source>
</evidence>
<dbReference type="GO" id="GO:0016779">
    <property type="term" value="F:nucleotidyltransferase activity"/>
    <property type="evidence" value="ECO:0007669"/>
    <property type="project" value="InterPro"/>
</dbReference>
<sequence>MSENNLQRFNDAARSSLAAGETVHQLIIRLLQHVGDCLSNLPPPRNIDLPEQFDLRPDNDEATPQTSIYDFVKENVTLNEGRKRQMDTWFQKFIDCCNEQSIEAQIFKHGSVMQGTAVVGSDLDISIRFEEGTQKGLADVLEMLKRKKDVLGLNGFIGIVGKACPTIKCSTTSAINIDITDGGVRQLALCCGHFIREVLRQRTDAVVFIKILKQVFMKSGNYGGSNQCPGGVAYSLLVFRAMQQLGVLPAFQRFDHGDFGVLNEMFDDYWNENAVFASTDYDITDEALTIRFSEILVWLIDTNLSIIFSLTDLEMQNPTDGIVIFSPPNNYQNVGSLVSPQTRLLWIIPELKRLLKKWKENPLECLESIV</sequence>
<dbReference type="InterPro" id="IPR043519">
    <property type="entry name" value="NT_sf"/>
</dbReference>
<dbReference type="Proteomes" id="UP000887577">
    <property type="component" value="Unplaced"/>
</dbReference>
<keyword evidence="2" id="KW-1185">Reference proteome</keyword>
<dbReference type="WBParaSite" id="PSU_v2.g6898.t1">
    <property type="protein sequence ID" value="PSU_v2.g6898.t1"/>
    <property type="gene ID" value="PSU_v2.g6898"/>
</dbReference>
<dbReference type="SUPFAM" id="SSF81301">
    <property type="entry name" value="Nucleotidyltransferase"/>
    <property type="match status" value="1"/>
</dbReference>
<evidence type="ECO:0000313" key="2">
    <source>
        <dbReference type="Proteomes" id="UP000887577"/>
    </source>
</evidence>
<reference evidence="3" key="1">
    <citation type="submission" date="2022-11" db="UniProtKB">
        <authorList>
            <consortium name="WormBaseParasite"/>
        </authorList>
    </citation>
    <scope>IDENTIFICATION</scope>
</reference>